<accession>A0A2S5GRX1</accession>
<proteinExistence type="predicted"/>
<dbReference type="PANTHER" id="PTHR24567:SF75">
    <property type="entry name" value="FUMARATE AND NITRATE REDUCTION REGULATORY PROTEIN"/>
    <property type="match status" value="1"/>
</dbReference>
<dbReference type="PANTHER" id="PTHR24567">
    <property type="entry name" value="CRP FAMILY TRANSCRIPTIONAL REGULATORY PROTEIN"/>
    <property type="match status" value="1"/>
</dbReference>
<dbReference type="GO" id="GO:0003700">
    <property type="term" value="F:DNA-binding transcription factor activity"/>
    <property type="evidence" value="ECO:0007669"/>
    <property type="project" value="TreeGrafter"/>
</dbReference>
<feature type="domain" description="Cyclic nucleotide-binding" evidence="4">
    <location>
        <begin position="1"/>
        <end position="59"/>
    </location>
</feature>
<organism evidence="6 7">
    <name type="scientific">Achromobacter spanius</name>
    <dbReference type="NCBI Taxonomy" id="217203"/>
    <lineage>
        <taxon>Bacteria</taxon>
        <taxon>Pseudomonadati</taxon>
        <taxon>Pseudomonadota</taxon>
        <taxon>Betaproteobacteria</taxon>
        <taxon>Burkholderiales</taxon>
        <taxon>Alcaligenaceae</taxon>
        <taxon>Achromobacter</taxon>
    </lineage>
</organism>
<dbReference type="CDD" id="cd00092">
    <property type="entry name" value="HTH_CRP"/>
    <property type="match status" value="1"/>
</dbReference>
<dbReference type="SMART" id="SM00419">
    <property type="entry name" value="HTH_CRP"/>
    <property type="match status" value="1"/>
</dbReference>
<dbReference type="AlphaFoldDB" id="A0A2S5GRX1"/>
<dbReference type="GO" id="GO:0005829">
    <property type="term" value="C:cytosol"/>
    <property type="evidence" value="ECO:0007669"/>
    <property type="project" value="TreeGrafter"/>
</dbReference>
<evidence type="ECO:0000256" key="1">
    <source>
        <dbReference type="ARBA" id="ARBA00023015"/>
    </source>
</evidence>
<keyword evidence="1" id="KW-0805">Transcription regulation</keyword>
<dbReference type="Pfam" id="PF13545">
    <property type="entry name" value="HTH_Crp_2"/>
    <property type="match status" value="1"/>
</dbReference>
<dbReference type="OrthoDB" id="7643467at2"/>
<dbReference type="InterPro" id="IPR014710">
    <property type="entry name" value="RmlC-like_jellyroll"/>
</dbReference>
<dbReference type="InterPro" id="IPR050397">
    <property type="entry name" value="Env_Response_Regulators"/>
</dbReference>
<dbReference type="InterPro" id="IPR036390">
    <property type="entry name" value="WH_DNA-bd_sf"/>
</dbReference>
<dbReference type="GO" id="GO:0003677">
    <property type="term" value="F:DNA binding"/>
    <property type="evidence" value="ECO:0007669"/>
    <property type="project" value="UniProtKB-KW"/>
</dbReference>
<comment type="caution">
    <text evidence="6">The sequence shown here is derived from an EMBL/GenBank/DDBJ whole genome shotgun (WGS) entry which is preliminary data.</text>
</comment>
<dbReference type="PRINTS" id="PR00034">
    <property type="entry name" value="HTHCRP"/>
</dbReference>
<dbReference type="Gene3D" id="2.60.120.10">
    <property type="entry name" value="Jelly Rolls"/>
    <property type="match status" value="1"/>
</dbReference>
<dbReference type="InterPro" id="IPR012318">
    <property type="entry name" value="HTH_CRP"/>
</dbReference>
<keyword evidence="3" id="KW-0804">Transcription</keyword>
<dbReference type="CDD" id="cd00038">
    <property type="entry name" value="CAP_ED"/>
    <property type="match status" value="1"/>
</dbReference>
<gene>
    <name evidence="6" type="ORF">C4E15_15410</name>
</gene>
<feature type="domain" description="HTH crp-type" evidence="5">
    <location>
        <begin position="123"/>
        <end position="196"/>
    </location>
</feature>
<evidence type="ECO:0000256" key="3">
    <source>
        <dbReference type="ARBA" id="ARBA00023163"/>
    </source>
</evidence>
<dbReference type="Pfam" id="PF00027">
    <property type="entry name" value="cNMP_binding"/>
    <property type="match status" value="1"/>
</dbReference>
<dbReference type="PROSITE" id="PS50042">
    <property type="entry name" value="CNMP_BINDING_3"/>
    <property type="match status" value="1"/>
</dbReference>
<evidence type="ECO:0000259" key="5">
    <source>
        <dbReference type="PROSITE" id="PS51063"/>
    </source>
</evidence>
<sequence length="204" mass="22688">MFPVNRSRKLIHRGESVYRTGDALQNFFLLRSGSVKMRVTNSSGLEQITAFPVAGAMLGLDGIETGHHTCDAIALEDSLVCVLPFADLMRNCRDDFGAAQHFNRLIAHDTNQYCRLLLTLGCMSAEERVAGFLIGISEQMSASGYSPMAFTLKMTREDIANHLGMKVETVCRVFSRLQEAALVQVRKRQLEIRNVDALRKMSCG</sequence>
<reference evidence="6 7" key="1">
    <citation type="submission" date="2018-02" db="EMBL/GenBank/DDBJ databases">
        <title>Draft Genome of Achromobacter spanius stain 6.</title>
        <authorList>
            <person name="Gunasekera T.S."/>
            <person name="Radwan O."/>
            <person name="Ruiz O.N."/>
        </authorList>
    </citation>
    <scope>NUCLEOTIDE SEQUENCE [LARGE SCALE GENOMIC DNA]</scope>
    <source>
        <strain evidence="6 7">6</strain>
    </source>
</reference>
<dbReference type="SUPFAM" id="SSF51206">
    <property type="entry name" value="cAMP-binding domain-like"/>
    <property type="match status" value="1"/>
</dbReference>
<evidence type="ECO:0000259" key="4">
    <source>
        <dbReference type="PROSITE" id="PS50042"/>
    </source>
</evidence>
<dbReference type="InterPro" id="IPR000595">
    <property type="entry name" value="cNMP-bd_dom"/>
</dbReference>
<name>A0A2S5GRX1_9BURK</name>
<dbReference type="InterPro" id="IPR036388">
    <property type="entry name" value="WH-like_DNA-bd_sf"/>
</dbReference>
<evidence type="ECO:0000313" key="7">
    <source>
        <dbReference type="Proteomes" id="UP000239990"/>
    </source>
</evidence>
<dbReference type="SUPFAM" id="SSF46785">
    <property type="entry name" value="Winged helix' DNA-binding domain"/>
    <property type="match status" value="1"/>
</dbReference>
<evidence type="ECO:0000256" key="2">
    <source>
        <dbReference type="ARBA" id="ARBA00023125"/>
    </source>
</evidence>
<protein>
    <submittedName>
        <fullName evidence="6">Fumarate/nitrate reduction transcriptional regulator</fullName>
    </submittedName>
</protein>
<dbReference type="EMBL" id="PREU01000006">
    <property type="protein sequence ID" value="PPA75591.1"/>
    <property type="molecule type" value="Genomic_DNA"/>
</dbReference>
<dbReference type="FunFam" id="1.10.10.10:FF:000028">
    <property type="entry name" value="Fumarate/nitrate reduction transcriptional regulator Fnr"/>
    <property type="match status" value="1"/>
</dbReference>
<evidence type="ECO:0000313" key="6">
    <source>
        <dbReference type="EMBL" id="PPA75591.1"/>
    </source>
</evidence>
<keyword evidence="2" id="KW-0238">DNA-binding</keyword>
<dbReference type="Gene3D" id="1.10.10.10">
    <property type="entry name" value="Winged helix-like DNA-binding domain superfamily/Winged helix DNA-binding domain"/>
    <property type="match status" value="1"/>
</dbReference>
<dbReference type="Proteomes" id="UP000239990">
    <property type="component" value="Unassembled WGS sequence"/>
</dbReference>
<dbReference type="InterPro" id="IPR018490">
    <property type="entry name" value="cNMP-bd_dom_sf"/>
</dbReference>
<dbReference type="PROSITE" id="PS51063">
    <property type="entry name" value="HTH_CRP_2"/>
    <property type="match status" value="1"/>
</dbReference>